<dbReference type="eggNOG" id="COG1235">
    <property type="taxonomic scope" value="Bacteria"/>
</dbReference>
<accession>K9GU38</accession>
<dbReference type="STRING" id="1238182.C882_0864"/>
<dbReference type="OrthoDB" id="9778305at2"/>
<evidence type="ECO:0000313" key="8">
    <source>
        <dbReference type="EMBL" id="EKV28652.1"/>
    </source>
</evidence>
<dbReference type="InterPro" id="IPR036866">
    <property type="entry name" value="RibonucZ/Hydroxyglut_hydro"/>
</dbReference>
<comment type="caution">
    <text evidence="8">The sequence shown here is derived from an EMBL/GenBank/DDBJ whole genome shotgun (WGS) entry which is preliminary data.</text>
</comment>
<dbReference type="UniPathway" id="UPA00539"/>
<comment type="function">
    <text evidence="6">May be involved in the transport of PQQ or its precursor to the periplasm.</text>
</comment>
<dbReference type="SUPFAM" id="SSF56281">
    <property type="entry name" value="Metallo-hydrolase/oxidoreductase"/>
    <property type="match status" value="1"/>
</dbReference>
<evidence type="ECO:0000313" key="9">
    <source>
        <dbReference type="Proteomes" id="UP000009881"/>
    </source>
</evidence>
<dbReference type="PANTHER" id="PTHR42663">
    <property type="entry name" value="HYDROLASE C777.06C-RELATED-RELATED"/>
    <property type="match status" value="1"/>
</dbReference>
<feature type="domain" description="Metallo-beta-lactamase" evidence="7">
    <location>
        <begin position="51"/>
        <end position="280"/>
    </location>
</feature>
<reference evidence="8 9" key="1">
    <citation type="journal article" date="2013" name="Genome Announc.">
        <title>Draft Genome Sequence of an Alphaproteobacterium, Caenispirillum salinarum AK4(T), Isolated from a Solar Saltern.</title>
        <authorList>
            <person name="Khatri I."/>
            <person name="Singh A."/>
            <person name="Korpole S."/>
            <person name="Pinnaka A.K."/>
            <person name="Subramanian S."/>
        </authorList>
    </citation>
    <scope>NUCLEOTIDE SEQUENCE [LARGE SCALE GENOMIC DNA]</scope>
    <source>
        <strain evidence="8 9">AK4</strain>
    </source>
</reference>
<evidence type="ECO:0000256" key="6">
    <source>
        <dbReference type="HAMAP-Rule" id="MF_00653"/>
    </source>
</evidence>
<dbReference type="EMBL" id="ANHY01000015">
    <property type="protein sequence ID" value="EKV28652.1"/>
    <property type="molecule type" value="Genomic_DNA"/>
</dbReference>
<dbReference type="HAMAP" id="MF_00653">
    <property type="entry name" value="PQQ_syn_PqqB"/>
    <property type="match status" value="1"/>
</dbReference>
<evidence type="ECO:0000256" key="5">
    <source>
        <dbReference type="ARBA" id="ARBA00022905"/>
    </source>
</evidence>
<dbReference type="AlphaFoldDB" id="K9GU38"/>
<comment type="similarity">
    <text evidence="2 6">Belongs to the PqqB family.</text>
</comment>
<comment type="pathway">
    <text evidence="1 6">Cofactor biosynthesis; pyrroloquinoline quinone biosynthesis.</text>
</comment>
<keyword evidence="4 6" id="KW-0813">Transport</keyword>
<dbReference type="GO" id="GO:0018189">
    <property type="term" value="P:pyrroloquinoline quinone biosynthetic process"/>
    <property type="evidence" value="ECO:0007669"/>
    <property type="project" value="UniProtKB-UniRule"/>
</dbReference>
<name>K9GU38_9PROT</name>
<proteinExistence type="inferred from homology"/>
<keyword evidence="9" id="KW-1185">Reference proteome</keyword>
<dbReference type="InterPro" id="IPR011842">
    <property type="entry name" value="PQQ_synth_PqqB"/>
</dbReference>
<dbReference type="PATRIC" id="fig|1238182.3.peg.3078"/>
<dbReference type="InterPro" id="IPR001279">
    <property type="entry name" value="Metallo-B-lactamas"/>
</dbReference>
<dbReference type="PANTHER" id="PTHR42663:SF7">
    <property type="entry name" value="COENZYME PQQ SYNTHESIS PROTEIN B"/>
    <property type="match status" value="1"/>
</dbReference>
<evidence type="ECO:0000256" key="2">
    <source>
        <dbReference type="ARBA" id="ARBA00008481"/>
    </source>
</evidence>
<dbReference type="Proteomes" id="UP000009881">
    <property type="component" value="Unassembled WGS sequence"/>
</dbReference>
<evidence type="ECO:0000256" key="3">
    <source>
        <dbReference type="ARBA" id="ARBA00015084"/>
    </source>
</evidence>
<evidence type="ECO:0000256" key="1">
    <source>
        <dbReference type="ARBA" id="ARBA00004886"/>
    </source>
</evidence>
<sequence>MLRILVLGAGAGGGFPQWNCGCAQCRRARAGDPAAPVRTQSSIAVSADGLRWTLINASPDLGRQLLDRPTLHPVSDTRHSPISAVVVTNADVDHVAGLLTLREGHPFPLYATNRVHGILGANAIFNVLNRDIVDRRPLAVEAPEPLTDARGEGLGFTVELFPVPGKIALWLEDPTKPGFGSVPEDTVGVKVTEVLPGGEEGAHFYYIPGCAALPPDLAARLDGAALVLFDGTTYTDDEMAAHKVGTKTAGRMGHMAMSGPDGSLAAFAKLNVGRKVYIHINNTNPVLVADTAERRAVEEAGWDVAFDGMEIAL</sequence>
<organism evidence="8 9">
    <name type="scientific">Caenispirillum salinarum AK4</name>
    <dbReference type="NCBI Taxonomy" id="1238182"/>
    <lineage>
        <taxon>Bacteria</taxon>
        <taxon>Pseudomonadati</taxon>
        <taxon>Pseudomonadota</taxon>
        <taxon>Alphaproteobacteria</taxon>
        <taxon>Rhodospirillales</taxon>
        <taxon>Novispirillaceae</taxon>
        <taxon>Caenispirillum</taxon>
    </lineage>
</organism>
<evidence type="ECO:0000259" key="7">
    <source>
        <dbReference type="Pfam" id="PF12706"/>
    </source>
</evidence>
<dbReference type="NCBIfam" id="TIGR02108">
    <property type="entry name" value="PQQ_syn_pqqB"/>
    <property type="match status" value="1"/>
</dbReference>
<dbReference type="Pfam" id="PF12706">
    <property type="entry name" value="Lactamase_B_2"/>
    <property type="match status" value="1"/>
</dbReference>
<keyword evidence="5 6" id="KW-0884">PQQ biosynthesis</keyword>
<dbReference type="RefSeq" id="WP_009541520.1">
    <property type="nucleotide sequence ID" value="NZ_ANHY01000015.1"/>
</dbReference>
<gene>
    <name evidence="6" type="primary">pqqB</name>
    <name evidence="8" type="ORF">C882_0864</name>
</gene>
<dbReference type="Gene3D" id="3.60.15.10">
    <property type="entry name" value="Ribonuclease Z/Hydroxyacylglutathione hydrolase-like"/>
    <property type="match status" value="1"/>
</dbReference>
<evidence type="ECO:0000256" key="4">
    <source>
        <dbReference type="ARBA" id="ARBA00022448"/>
    </source>
</evidence>
<protein>
    <recommendedName>
        <fullName evidence="3 6">Coenzyme PQQ synthesis protein B</fullName>
    </recommendedName>
    <alternativeName>
        <fullName evidence="6">Pyrroloquinoline quinone biosynthesis protein B</fullName>
    </alternativeName>
</protein>